<gene>
    <name evidence="1" type="ORF">A1A1_08194</name>
</gene>
<dbReference type="EMBL" id="AJYB01000024">
    <property type="protein sequence ID" value="EIM06933.1"/>
    <property type="molecule type" value="Genomic_DNA"/>
</dbReference>
<proteinExistence type="predicted"/>
<sequence length="39" mass="4529">MGEYGTPNIPIKEGYLDIEHKDRRNGLLYDANDTESFKK</sequence>
<evidence type="ECO:0000313" key="2">
    <source>
        <dbReference type="Proteomes" id="UP000004725"/>
    </source>
</evidence>
<dbReference type="AlphaFoldDB" id="A0AA87ILA3"/>
<reference evidence="1 2" key="1">
    <citation type="journal article" date="2012" name="J. Bacteriol.">
        <title>Genome Sequence of the Antarctic Psychrophile Bacterium Planococcus antarcticus DSM 14505.</title>
        <authorList>
            <person name="Margolles A."/>
            <person name="Gueimonde M."/>
            <person name="Sanchez B."/>
        </authorList>
    </citation>
    <scope>NUCLEOTIDE SEQUENCE [LARGE SCALE GENOMIC DNA]</scope>
    <source>
        <strain evidence="1 2">DSM 14505</strain>
    </source>
</reference>
<comment type="caution">
    <text evidence="1">The sequence shown here is derived from an EMBL/GenBank/DDBJ whole genome shotgun (WGS) entry which is preliminary data.</text>
</comment>
<name>A0AA87ILA3_9BACL</name>
<organism evidence="1 2">
    <name type="scientific">Planococcus antarcticus DSM 14505</name>
    <dbReference type="NCBI Taxonomy" id="1185653"/>
    <lineage>
        <taxon>Bacteria</taxon>
        <taxon>Bacillati</taxon>
        <taxon>Bacillota</taxon>
        <taxon>Bacilli</taxon>
        <taxon>Bacillales</taxon>
        <taxon>Caryophanaceae</taxon>
        <taxon>Planococcus</taxon>
    </lineage>
</organism>
<evidence type="ECO:0000313" key="1">
    <source>
        <dbReference type="EMBL" id="EIM06933.1"/>
    </source>
</evidence>
<accession>A0AA87ILA3</accession>
<dbReference type="Gene3D" id="3.40.50.720">
    <property type="entry name" value="NAD(P)-binding Rossmann-like Domain"/>
    <property type="match status" value="1"/>
</dbReference>
<protein>
    <submittedName>
        <fullName evidence="1">UDP-sulfoquinovose synthase</fullName>
    </submittedName>
</protein>
<dbReference type="Proteomes" id="UP000004725">
    <property type="component" value="Unassembled WGS sequence"/>
</dbReference>